<dbReference type="InterPro" id="IPR013786">
    <property type="entry name" value="AcylCoA_DH/ox_N"/>
</dbReference>
<dbReference type="InterPro" id="IPR037069">
    <property type="entry name" value="AcylCoA_DH/ox_N_sf"/>
</dbReference>
<name>A0A7H0HTH3_9ACTN</name>
<evidence type="ECO:0000259" key="7">
    <source>
        <dbReference type="Pfam" id="PF00441"/>
    </source>
</evidence>
<dbReference type="Pfam" id="PF02770">
    <property type="entry name" value="Acyl-CoA_dh_M"/>
    <property type="match status" value="1"/>
</dbReference>
<evidence type="ECO:0000256" key="4">
    <source>
        <dbReference type="ARBA" id="ARBA00022827"/>
    </source>
</evidence>
<dbReference type="GO" id="GO:0033539">
    <property type="term" value="P:fatty acid beta-oxidation using acyl-CoA dehydrogenase"/>
    <property type="evidence" value="ECO:0007669"/>
    <property type="project" value="TreeGrafter"/>
</dbReference>
<dbReference type="GO" id="GO:0003995">
    <property type="term" value="F:acyl-CoA dehydrogenase activity"/>
    <property type="evidence" value="ECO:0007669"/>
    <property type="project" value="TreeGrafter"/>
</dbReference>
<dbReference type="AlphaFoldDB" id="A0A7H0HTH3"/>
<organism evidence="10 11">
    <name type="scientific">Streptomyces genisteinicus</name>
    <dbReference type="NCBI Taxonomy" id="2768068"/>
    <lineage>
        <taxon>Bacteria</taxon>
        <taxon>Bacillati</taxon>
        <taxon>Actinomycetota</taxon>
        <taxon>Actinomycetes</taxon>
        <taxon>Kitasatosporales</taxon>
        <taxon>Streptomycetaceae</taxon>
        <taxon>Streptomyces</taxon>
    </lineage>
</organism>
<dbReference type="RefSeq" id="WP_187740996.1">
    <property type="nucleotide sequence ID" value="NZ_CP060825.1"/>
</dbReference>
<evidence type="ECO:0000256" key="5">
    <source>
        <dbReference type="ARBA" id="ARBA00023002"/>
    </source>
</evidence>
<accession>A0A7H0HTH3</accession>
<dbReference type="Gene3D" id="2.40.110.10">
    <property type="entry name" value="Butyryl-CoA Dehydrogenase, subunit A, domain 2"/>
    <property type="match status" value="1"/>
</dbReference>
<reference evidence="10 11" key="1">
    <citation type="submission" date="2020-08" db="EMBL/GenBank/DDBJ databases">
        <title>A novel species.</title>
        <authorList>
            <person name="Gao J."/>
        </authorList>
    </citation>
    <scope>NUCLEOTIDE SEQUENCE [LARGE SCALE GENOMIC DNA]</scope>
    <source>
        <strain evidence="10 11">CRPJ-33</strain>
    </source>
</reference>
<dbReference type="PANTHER" id="PTHR48083">
    <property type="entry name" value="MEDIUM-CHAIN SPECIFIC ACYL-COA DEHYDROGENASE, MITOCHONDRIAL-RELATED"/>
    <property type="match status" value="1"/>
</dbReference>
<keyword evidence="4 6" id="KW-0274">FAD</keyword>
<feature type="domain" description="Acyl-CoA dehydrogenase/oxidase C-terminal" evidence="7">
    <location>
        <begin position="221"/>
        <end position="363"/>
    </location>
</feature>
<keyword evidence="11" id="KW-1185">Reference proteome</keyword>
<protein>
    <submittedName>
        <fullName evidence="10">Acyl-CoA dehydrogenase family protein</fullName>
    </submittedName>
</protein>
<dbReference type="EMBL" id="CP060825">
    <property type="protein sequence ID" value="QNP63839.1"/>
    <property type="molecule type" value="Genomic_DNA"/>
</dbReference>
<dbReference type="GO" id="GO:0050660">
    <property type="term" value="F:flavin adenine dinucleotide binding"/>
    <property type="evidence" value="ECO:0007669"/>
    <property type="project" value="InterPro"/>
</dbReference>
<dbReference type="Proteomes" id="UP000516230">
    <property type="component" value="Chromosome"/>
</dbReference>
<dbReference type="InterPro" id="IPR050741">
    <property type="entry name" value="Acyl-CoA_dehydrogenase"/>
</dbReference>
<dbReference type="InterPro" id="IPR036250">
    <property type="entry name" value="AcylCo_DH-like_C"/>
</dbReference>
<keyword evidence="3 6" id="KW-0285">Flavoprotein</keyword>
<dbReference type="PANTHER" id="PTHR48083:SF1">
    <property type="entry name" value="DEHYDROGENASE, PUTATIVE (AFU_ORTHOLOGUE AFUA_7G06510)-RELATED"/>
    <property type="match status" value="1"/>
</dbReference>
<evidence type="ECO:0000313" key="10">
    <source>
        <dbReference type="EMBL" id="QNP63839.1"/>
    </source>
</evidence>
<evidence type="ECO:0000259" key="8">
    <source>
        <dbReference type="Pfam" id="PF02770"/>
    </source>
</evidence>
<evidence type="ECO:0000313" key="11">
    <source>
        <dbReference type="Proteomes" id="UP000516230"/>
    </source>
</evidence>
<evidence type="ECO:0000259" key="9">
    <source>
        <dbReference type="Pfam" id="PF02771"/>
    </source>
</evidence>
<dbReference type="CDD" id="cd00567">
    <property type="entry name" value="ACAD"/>
    <property type="match status" value="1"/>
</dbReference>
<keyword evidence="5 6" id="KW-0560">Oxidoreductase</keyword>
<dbReference type="Gene3D" id="1.10.540.10">
    <property type="entry name" value="Acyl-CoA dehydrogenase/oxidase, N-terminal domain"/>
    <property type="match status" value="1"/>
</dbReference>
<dbReference type="InterPro" id="IPR009075">
    <property type="entry name" value="AcylCo_DH/oxidase_C"/>
</dbReference>
<evidence type="ECO:0000256" key="3">
    <source>
        <dbReference type="ARBA" id="ARBA00022630"/>
    </source>
</evidence>
<proteinExistence type="inferred from homology"/>
<evidence type="ECO:0000256" key="1">
    <source>
        <dbReference type="ARBA" id="ARBA00001974"/>
    </source>
</evidence>
<feature type="domain" description="Acyl-CoA dehydrogenase/oxidase N-terminal" evidence="9">
    <location>
        <begin position="17"/>
        <end position="107"/>
    </location>
</feature>
<dbReference type="SUPFAM" id="SSF56645">
    <property type="entry name" value="Acyl-CoA dehydrogenase NM domain-like"/>
    <property type="match status" value="1"/>
</dbReference>
<evidence type="ECO:0000256" key="6">
    <source>
        <dbReference type="RuleBase" id="RU362125"/>
    </source>
</evidence>
<dbReference type="InterPro" id="IPR009100">
    <property type="entry name" value="AcylCoA_DH/oxidase_NM_dom_sf"/>
</dbReference>
<dbReference type="Pfam" id="PF02771">
    <property type="entry name" value="Acyl-CoA_dh_N"/>
    <property type="match status" value="1"/>
</dbReference>
<dbReference type="GO" id="GO:0005737">
    <property type="term" value="C:cytoplasm"/>
    <property type="evidence" value="ECO:0007669"/>
    <property type="project" value="TreeGrafter"/>
</dbReference>
<dbReference type="InterPro" id="IPR046373">
    <property type="entry name" value="Acyl-CoA_Oxase/DH_mid-dom_sf"/>
</dbReference>
<comment type="cofactor">
    <cofactor evidence="1 6">
        <name>FAD</name>
        <dbReference type="ChEBI" id="CHEBI:57692"/>
    </cofactor>
</comment>
<evidence type="ECO:0000256" key="2">
    <source>
        <dbReference type="ARBA" id="ARBA00009347"/>
    </source>
</evidence>
<dbReference type="InterPro" id="IPR006091">
    <property type="entry name" value="Acyl-CoA_Oxase/DH_mid-dom"/>
</dbReference>
<dbReference type="Pfam" id="PF00441">
    <property type="entry name" value="Acyl-CoA_dh_1"/>
    <property type="match status" value="1"/>
</dbReference>
<dbReference type="Gene3D" id="1.20.140.10">
    <property type="entry name" value="Butyryl-CoA Dehydrogenase, subunit A, domain 3"/>
    <property type="match status" value="1"/>
</dbReference>
<dbReference type="SUPFAM" id="SSF47203">
    <property type="entry name" value="Acyl-CoA dehydrogenase C-terminal domain-like"/>
    <property type="match status" value="1"/>
</dbReference>
<comment type="similarity">
    <text evidence="2 6">Belongs to the acyl-CoA dehydrogenase family.</text>
</comment>
<dbReference type="KEGG" id="sgj:IAG43_13475"/>
<dbReference type="FunFam" id="2.40.110.10:FF:000002">
    <property type="entry name" value="Acyl-CoA dehydrogenase fadE12"/>
    <property type="match status" value="1"/>
</dbReference>
<gene>
    <name evidence="10" type="ORF">IAG43_13475</name>
</gene>
<feature type="domain" description="Acyl-CoA oxidase/dehydrogenase middle" evidence="8">
    <location>
        <begin position="112"/>
        <end position="206"/>
    </location>
</feature>
<dbReference type="FunFam" id="1.20.140.10:FF:000012">
    <property type="entry name" value="Acyl-CoA dehydrogenase fadE12"/>
    <property type="match status" value="1"/>
</dbReference>
<sequence>MSTLESQDHKDLRTAVAALARRHGPGYDRATLWAEAGKLGYLGVNLPEEYGGGGGGIAELSIVLEESGAEGCPLLMMIVSPAICATVIARFGTAEQRRGWLPGLADGSLTMAFGITEPDAGSNSHRITTTARRDGDDWLLTGRKVFVSGVDIADATLIVARTEDARTGSLKPCLFIVPRDAPGFGRRAIDMELQAEERQFELTLDDVRLPADALVGSEDAGLLQLFAGLNPERIMTAAFAIGMGRHALARAVDYAKTRQVWKTPIGAHQAIAHPLAQAHIELELARLMMQKAAALYDAGDDAGAGEAANMAKYAAGEACVRAVDQAVHTLGGNGLTREYGLGKLIAASRVARIAPVSREMILNYVSHQSLGLPKSY</sequence>